<dbReference type="RefSeq" id="WP_119015940.1">
    <property type="nucleotide sequence ID" value="NZ_QXEV01000006.1"/>
</dbReference>
<organism evidence="2 3">
    <name type="scientific">Anaeroplasma bactoclasticum</name>
    <dbReference type="NCBI Taxonomy" id="2088"/>
    <lineage>
        <taxon>Bacteria</taxon>
        <taxon>Bacillati</taxon>
        <taxon>Mycoplasmatota</taxon>
        <taxon>Mollicutes</taxon>
        <taxon>Anaeroplasmatales</taxon>
        <taxon>Anaeroplasmataceae</taxon>
        <taxon>Anaeroplasma</taxon>
    </lineage>
</organism>
<keyword evidence="1" id="KW-1133">Transmembrane helix</keyword>
<evidence type="ECO:0000313" key="2">
    <source>
        <dbReference type="EMBL" id="RIA77805.1"/>
    </source>
</evidence>
<feature type="transmembrane region" description="Helical" evidence="1">
    <location>
        <begin position="163"/>
        <end position="184"/>
    </location>
</feature>
<dbReference type="EMBL" id="QXEV01000006">
    <property type="protein sequence ID" value="RIA77805.1"/>
    <property type="molecule type" value="Genomic_DNA"/>
</dbReference>
<keyword evidence="3" id="KW-1185">Reference proteome</keyword>
<feature type="transmembrane region" description="Helical" evidence="1">
    <location>
        <begin position="114"/>
        <end position="143"/>
    </location>
</feature>
<sequence length="199" mass="23034">MKKNRTEENEEFDEYGEIEPYQVDKFSKIPSGVIITFAKFWAAAAAVFFILIGGLDLGIDFSKETQDIYEDYAITIKAIILVSLFLAILLNYGIKHLAHLMNNRRNNTKKWMVLNLKGFFGFLAYLVYCIVTMIIMFVLVSLFSYYKLVPSFLDNGGIGIEPFSYGLGFILVDGVFLVIKNYLVKLYQYLRYRRMIQMV</sequence>
<dbReference type="Proteomes" id="UP000266506">
    <property type="component" value="Unassembled WGS sequence"/>
</dbReference>
<evidence type="ECO:0000313" key="3">
    <source>
        <dbReference type="Proteomes" id="UP000266506"/>
    </source>
</evidence>
<dbReference type="InParanoid" id="A0A397S083"/>
<accession>A0A397S083</accession>
<feature type="transmembrane region" description="Helical" evidence="1">
    <location>
        <begin position="32"/>
        <end position="52"/>
    </location>
</feature>
<feature type="transmembrane region" description="Helical" evidence="1">
    <location>
        <begin position="72"/>
        <end position="94"/>
    </location>
</feature>
<dbReference type="OrthoDB" id="384778at2"/>
<protein>
    <submittedName>
        <fullName evidence="2">Uncharacterized protein</fullName>
    </submittedName>
</protein>
<reference evidence="2 3" key="1">
    <citation type="submission" date="2018-08" db="EMBL/GenBank/DDBJ databases">
        <title>Genomic Encyclopedia of Archaeal and Bacterial Type Strains, Phase II (KMG-II): from individual species to whole genera.</title>
        <authorList>
            <person name="Goeker M."/>
        </authorList>
    </citation>
    <scope>NUCLEOTIDE SEQUENCE [LARGE SCALE GENOMIC DNA]</scope>
    <source>
        <strain evidence="2 3">ATCC 27112</strain>
    </source>
</reference>
<gene>
    <name evidence="2" type="ORF">EI71_00781</name>
</gene>
<keyword evidence="1" id="KW-0812">Transmembrane</keyword>
<evidence type="ECO:0000256" key="1">
    <source>
        <dbReference type="SAM" id="Phobius"/>
    </source>
</evidence>
<keyword evidence="1" id="KW-0472">Membrane</keyword>
<comment type="caution">
    <text evidence="2">The sequence shown here is derived from an EMBL/GenBank/DDBJ whole genome shotgun (WGS) entry which is preliminary data.</text>
</comment>
<dbReference type="AlphaFoldDB" id="A0A397S083"/>
<name>A0A397S083_9MOLU</name>
<proteinExistence type="predicted"/>